<protein>
    <submittedName>
        <fullName evidence="2">Uncharacterized protein</fullName>
    </submittedName>
</protein>
<accession>A0A6G9GRL9</accession>
<dbReference type="Proteomes" id="UP000501179">
    <property type="component" value="Chromosome"/>
</dbReference>
<proteinExistence type="predicted"/>
<evidence type="ECO:0000313" key="3">
    <source>
        <dbReference type="Proteomes" id="UP000501179"/>
    </source>
</evidence>
<feature type="transmembrane region" description="Helical" evidence="1">
    <location>
        <begin position="12"/>
        <end position="37"/>
    </location>
</feature>
<organism evidence="2 3">
    <name type="scientific">Streptomyces liangshanensis</name>
    <dbReference type="NCBI Taxonomy" id="2717324"/>
    <lineage>
        <taxon>Bacteria</taxon>
        <taxon>Bacillati</taxon>
        <taxon>Actinomycetota</taxon>
        <taxon>Actinomycetes</taxon>
        <taxon>Kitasatosporales</taxon>
        <taxon>Streptomycetaceae</taxon>
        <taxon>Streptomyces</taxon>
    </lineage>
</organism>
<keyword evidence="1" id="KW-0812">Transmembrane</keyword>
<reference evidence="2 3" key="1">
    <citation type="submission" date="2020-03" db="EMBL/GenBank/DDBJ databases">
        <title>A novel species.</title>
        <authorList>
            <person name="Gao J."/>
        </authorList>
    </citation>
    <scope>NUCLEOTIDE SEQUENCE [LARGE SCALE GENOMIC DNA]</scope>
    <source>
        <strain evidence="2 3">QMT-12</strain>
    </source>
</reference>
<gene>
    <name evidence="2" type="ORF">HA039_32490</name>
</gene>
<evidence type="ECO:0000256" key="1">
    <source>
        <dbReference type="SAM" id="Phobius"/>
    </source>
</evidence>
<dbReference type="AlphaFoldDB" id="A0A6G9GRL9"/>
<dbReference type="RefSeq" id="WP_167021960.1">
    <property type="nucleotide sequence ID" value="NZ_CP050177.1"/>
</dbReference>
<feature type="transmembrane region" description="Helical" evidence="1">
    <location>
        <begin position="43"/>
        <end position="62"/>
    </location>
</feature>
<evidence type="ECO:0000313" key="2">
    <source>
        <dbReference type="EMBL" id="QIQ00898.1"/>
    </source>
</evidence>
<keyword evidence="1" id="KW-0472">Membrane</keyword>
<dbReference type="KEGG" id="slia:HA039_32490"/>
<dbReference type="EMBL" id="CP050177">
    <property type="protein sequence ID" value="QIQ00898.1"/>
    <property type="molecule type" value="Genomic_DNA"/>
</dbReference>
<sequence length="69" mass="7239">MPEQQRAEVSSMARGIVLVAELALWWGALLVLWLMLIGAVEPLEWAVGGSAALVGAVAALGARRAVADR</sequence>
<keyword evidence="1" id="KW-1133">Transmembrane helix</keyword>
<keyword evidence="3" id="KW-1185">Reference proteome</keyword>
<name>A0A6G9GRL9_9ACTN</name>